<evidence type="ECO:0000256" key="2">
    <source>
        <dbReference type="SAM" id="SignalP"/>
    </source>
</evidence>
<reference evidence="3 4" key="1">
    <citation type="journal article" date="2015" name="Genome Announc.">
        <title>Genome Sequence of Lactobacillus curieae CCTCC M 2011381T, a Novel Producer of Gamma-aminobutyric Acid.</title>
        <authorList>
            <person name="Wang Y."/>
            <person name="Wang Y."/>
            <person name="Lang C."/>
            <person name="Wei D."/>
            <person name="Xu P."/>
            <person name="Xie J."/>
        </authorList>
    </citation>
    <scope>NUCLEOTIDE SEQUENCE [LARGE SCALE GENOMIC DNA]</scope>
    <source>
        <strain evidence="3 4">CCTCC M 2011381</strain>
    </source>
</reference>
<dbReference type="RefSeq" id="WP_035166171.1">
    <property type="nucleotide sequence ID" value="NZ_CP018906.1"/>
</dbReference>
<keyword evidence="4" id="KW-1185">Reference proteome</keyword>
<sequence>MKNVKNNLVKAAVAVSMISPVALTSVAASANVAPGNNQVRQERVTDQNKQQRSNVDKTKSANSAKVQAPRLTGSEFKSENRGQTTSVSAPYLLNVLKYNVKTYTDGGADSGNPFSIRIYKNGNLYKTISSDNGTLTGSLLVGKGNYTIKVYTTNNANHFTGGLSL</sequence>
<evidence type="ECO:0000313" key="3">
    <source>
        <dbReference type="EMBL" id="AQW20887.1"/>
    </source>
</evidence>
<dbReference type="OrthoDB" id="2329251at2"/>
<accession>A0A1S6QGZ7</accession>
<dbReference type="EMBL" id="CP018906">
    <property type="protein sequence ID" value="AQW20887.1"/>
    <property type="molecule type" value="Genomic_DNA"/>
</dbReference>
<keyword evidence="2" id="KW-0732">Signal</keyword>
<dbReference type="eggNOG" id="ENOG5030A21">
    <property type="taxonomic scope" value="Bacteria"/>
</dbReference>
<dbReference type="Proteomes" id="UP000030361">
    <property type="component" value="Chromosome"/>
</dbReference>
<protein>
    <submittedName>
        <fullName evidence="3">Uncharacterized protein</fullName>
    </submittedName>
</protein>
<feature type="region of interest" description="Disordered" evidence="1">
    <location>
        <begin position="34"/>
        <end position="83"/>
    </location>
</feature>
<evidence type="ECO:0000256" key="1">
    <source>
        <dbReference type="SAM" id="MobiDB-lite"/>
    </source>
</evidence>
<dbReference type="KEGG" id="lcu:PL11_002635"/>
<organism evidence="3 4">
    <name type="scientific">Lentilactobacillus curieae</name>
    <dbReference type="NCBI Taxonomy" id="1138822"/>
    <lineage>
        <taxon>Bacteria</taxon>
        <taxon>Bacillati</taxon>
        <taxon>Bacillota</taxon>
        <taxon>Bacilli</taxon>
        <taxon>Lactobacillales</taxon>
        <taxon>Lactobacillaceae</taxon>
        <taxon>Lentilactobacillus</taxon>
    </lineage>
</organism>
<dbReference type="AlphaFoldDB" id="A0A1S6QGZ7"/>
<feature type="signal peptide" evidence="2">
    <location>
        <begin position="1"/>
        <end position="30"/>
    </location>
</feature>
<proteinExistence type="predicted"/>
<feature type="chain" id="PRO_5039454179" evidence="2">
    <location>
        <begin position="31"/>
        <end position="165"/>
    </location>
</feature>
<evidence type="ECO:0000313" key="4">
    <source>
        <dbReference type="Proteomes" id="UP000030361"/>
    </source>
</evidence>
<gene>
    <name evidence="3" type="ORF">PL11_002635</name>
</gene>
<name>A0A1S6QGZ7_9LACO</name>